<evidence type="ECO:0000256" key="4">
    <source>
        <dbReference type="ARBA" id="ARBA00022741"/>
    </source>
</evidence>
<evidence type="ECO:0000313" key="16">
    <source>
        <dbReference type="Proteomes" id="UP000288587"/>
    </source>
</evidence>
<dbReference type="Gene3D" id="3.40.1390.10">
    <property type="entry name" value="MurE/MurF, N-terminal domain"/>
    <property type="match status" value="1"/>
</dbReference>
<evidence type="ECO:0000256" key="8">
    <source>
        <dbReference type="ARBA" id="ARBA00023306"/>
    </source>
</evidence>
<protein>
    <recommendedName>
        <fullName evidence="10 11">UDP-N-acetylmuramoyl-tripeptide--D-alanyl-D-alanine ligase</fullName>
        <ecNumber evidence="10 11">6.3.2.10</ecNumber>
    </recommendedName>
    <alternativeName>
        <fullName evidence="10">D-alanyl-D-alanine-adding enzyme</fullName>
    </alternativeName>
</protein>
<dbReference type="OrthoDB" id="9801978at2"/>
<keyword evidence="1 10" id="KW-0963">Cytoplasm</keyword>
<dbReference type="InterPro" id="IPR051046">
    <property type="entry name" value="MurCDEF_CellWall_CoF430Synth"/>
</dbReference>
<dbReference type="InterPro" id="IPR013221">
    <property type="entry name" value="Mur_ligase_cen"/>
</dbReference>
<keyword evidence="9 10" id="KW-0961">Cell wall biogenesis/degradation</keyword>
<dbReference type="GO" id="GO:0008360">
    <property type="term" value="P:regulation of cell shape"/>
    <property type="evidence" value="ECO:0007669"/>
    <property type="project" value="UniProtKB-KW"/>
</dbReference>
<dbReference type="GO" id="GO:0008766">
    <property type="term" value="F:UDP-N-acetylmuramoylalanyl-D-glutamyl-2,6-diaminopimelate-D-alanyl-D-alanine ligase activity"/>
    <property type="evidence" value="ECO:0007669"/>
    <property type="project" value="RHEA"/>
</dbReference>
<dbReference type="HAMAP" id="MF_02019">
    <property type="entry name" value="MurF"/>
    <property type="match status" value="1"/>
</dbReference>
<dbReference type="RefSeq" id="WP_127682945.1">
    <property type="nucleotide sequence ID" value="NZ_SACM01000002.1"/>
</dbReference>
<feature type="domain" description="Mur ligase C-terminal" evidence="13">
    <location>
        <begin position="342"/>
        <end position="450"/>
    </location>
</feature>
<dbReference type="Pfam" id="PF02875">
    <property type="entry name" value="Mur_ligase_C"/>
    <property type="match status" value="1"/>
</dbReference>
<evidence type="ECO:0000313" key="15">
    <source>
        <dbReference type="EMBL" id="RVT86450.1"/>
    </source>
</evidence>
<dbReference type="Pfam" id="PF01225">
    <property type="entry name" value="Mur_ligase"/>
    <property type="match status" value="1"/>
</dbReference>
<dbReference type="GO" id="GO:0071555">
    <property type="term" value="P:cell wall organization"/>
    <property type="evidence" value="ECO:0007669"/>
    <property type="project" value="UniProtKB-KW"/>
</dbReference>
<evidence type="ECO:0000256" key="5">
    <source>
        <dbReference type="ARBA" id="ARBA00022840"/>
    </source>
</evidence>
<comment type="function">
    <text evidence="10 11">Involved in cell wall formation. Catalyzes the final step in the synthesis of UDP-N-acetylmuramoyl-pentapeptide, the precursor of murein.</text>
</comment>
<dbReference type="Gene3D" id="3.40.1190.10">
    <property type="entry name" value="Mur-like, catalytic domain"/>
    <property type="match status" value="1"/>
</dbReference>
<evidence type="ECO:0000259" key="13">
    <source>
        <dbReference type="Pfam" id="PF02875"/>
    </source>
</evidence>
<evidence type="ECO:0000259" key="12">
    <source>
        <dbReference type="Pfam" id="PF01225"/>
    </source>
</evidence>
<dbReference type="InterPro" id="IPR004101">
    <property type="entry name" value="Mur_ligase_C"/>
</dbReference>
<dbReference type="Proteomes" id="UP000288587">
    <property type="component" value="Unassembled WGS sequence"/>
</dbReference>
<sequence length="466" mass="48737">MNWTLGEAAQALQARGLTVALVGDAATPFARVHTDTRSLQPGDLFVALVGERFDAHDFLPQAQAAGAVAAVSARPLPAGLPGLVVSDTRQALMQLGGAWRARKQLPLIAVTGSNGKTTVTQMLHSILRAWVGEGAFATQGNFNNDVGLPLTLLRLRQNEDGQWHRAGVVEVGMNHPGEIAPLSKLVAPTVALVNNAQREHQEFMATVEATAHENGAVFAALGPAGVAVFPADDPCAPIWWELAGDRPHMTFARTGQADVTVDALWASTATGGHWAMQIHTPAGELPVALPMPGEHNLRNALAATACALAAGAPLAAIRSGLESFQAAKGRSHLQPLRWKGADARLVDDSYNANPDSVRAAIDLLASLPAPQWLLLGDMGEVGAQGPAFHAEVGAYAKARGIAHVWLAGEACLHALAAYGAGARHFDDAAALAAHLREGPAAASLLVKGSRFMRMEQAVAALKELSE</sequence>
<keyword evidence="2 10" id="KW-0436">Ligase</keyword>
<proteinExistence type="inferred from homology"/>
<keyword evidence="8 10" id="KW-0131">Cell cycle</keyword>
<feature type="domain" description="Mur ligase central" evidence="14">
    <location>
        <begin position="110"/>
        <end position="307"/>
    </location>
</feature>
<comment type="caution">
    <text evidence="15">The sequence shown here is derived from an EMBL/GenBank/DDBJ whole genome shotgun (WGS) entry which is preliminary data.</text>
</comment>
<dbReference type="UniPathway" id="UPA00219"/>
<dbReference type="Pfam" id="PF08245">
    <property type="entry name" value="Mur_ligase_M"/>
    <property type="match status" value="1"/>
</dbReference>
<dbReference type="PANTHER" id="PTHR43024">
    <property type="entry name" value="UDP-N-ACETYLMURAMOYL-TRIPEPTIDE--D-ALANYL-D-ALANINE LIGASE"/>
    <property type="match status" value="1"/>
</dbReference>
<keyword evidence="7 10" id="KW-0573">Peptidoglycan synthesis</keyword>
<dbReference type="InterPro" id="IPR036565">
    <property type="entry name" value="Mur-like_cat_sf"/>
</dbReference>
<dbReference type="GO" id="GO:0005737">
    <property type="term" value="C:cytoplasm"/>
    <property type="evidence" value="ECO:0007669"/>
    <property type="project" value="UniProtKB-SubCell"/>
</dbReference>
<dbReference type="GO" id="GO:0051301">
    <property type="term" value="P:cell division"/>
    <property type="evidence" value="ECO:0007669"/>
    <property type="project" value="UniProtKB-KW"/>
</dbReference>
<evidence type="ECO:0000256" key="6">
    <source>
        <dbReference type="ARBA" id="ARBA00022960"/>
    </source>
</evidence>
<evidence type="ECO:0000256" key="7">
    <source>
        <dbReference type="ARBA" id="ARBA00022984"/>
    </source>
</evidence>
<name>A0A437LM02_9BURK</name>
<evidence type="ECO:0000256" key="10">
    <source>
        <dbReference type="HAMAP-Rule" id="MF_02019"/>
    </source>
</evidence>
<dbReference type="SUPFAM" id="SSF63418">
    <property type="entry name" value="MurE/MurF N-terminal domain"/>
    <property type="match status" value="1"/>
</dbReference>
<keyword evidence="16" id="KW-1185">Reference proteome</keyword>
<comment type="subcellular location">
    <subcellularLocation>
        <location evidence="10 11">Cytoplasm</location>
    </subcellularLocation>
</comment>
<dbReference type="NCBIfam" id="TIGR01143">
    <property type="entry name" value="murF"/>
    <property type="match status" value="1"/>
</dbReference>
<keyword evidence="6 10" id="KW-0133">Cell shape</keyword>
<dbReference type="Gene3D" id="3.90.190.20">
    <property type="entry name" value="Mur ligase, C-terminal domain"/>
    <property type="match status" value="1"/>
</dbReference>
<evidence type="ECO:0000256" key="9">
    <source>
        <dbReference type="ARBA" id="ARBA00023316"/>
    </source>
</evidence>
<keyword evidence="4 10" id="KW-0547">Nucleotide-binding</keyword>
<reference evidence="15 16" key="1">
    <citation type="submission" date="2019-01" db="EMBL/GenBank/DDBJ databases">
        <authorList>
            <person name="Chen W.-M."/>
        </authorList>
    </citation>
    <scope>NUCLEOTIDE SEQUENCE [LARGE SCALE GENOMIC DNA]</scope>
    <source>
        <strain evidence="15 16">CCP-18</strain>
    </source>
</reference>
<dbReference type="PANTHER" id="PTHR43024:SF1">
    <property type="entry name" value="UDP-N-ACETYLMURAMOYL-TRIPEPTIDE--D-ALANYL-D-ALANINE LIGASE"/>
    <property type="match status" value="1"/>
</dbReference>
<accession>A0A437LM02</accession>
<evidence type="ECO:0000256" key="2">
    <source>
        <dbReference type="ARBA" id="ARBA00022598"/>
    </source>
</evidence>
<dbReference type="InterPro" id="IPR000713">
    <property type="entry name" value="Mur_ligase_N"/>
</dbReference>
<feature type="binding site" evidence="10">
    <location>
        <begin position="112"/>
        <end position="118"/>
    </location>
    <ligand>
        <name>ATP</name>
        <dbReference type="ChEBI" id="CHEBI:30616"/>
    </ligand>
</feature>
<evidence type="ECO:0000256" key="3">
    <source>
        <dbReference type="ARBA" id="ARBA00022618"/>
    </source>
</evidence>
<dbReference type="EC" id="6.3.2.10" evidence="10 11"/>
<evidence type="ECO:0000256" key="1">
    <source>
        <dbReference type="ARBA" id="ARBA00022490"/>
    </source>
</evidence>
<dbReference type="AlphaFoldDB" id="A0A437LM02"/>
<comment type="pathway">
    <text evidence="10 11">Cell wall biogenesis; peptidoglycan biosynthesis.</text>
</comment>
<dbReference type="SUPFAM" id="SSF53623">
    <property type="entry name" value="MurD-like peptide ligases, catalytic domain"/>
    <property type="match status" value="1"/>
</dbReference>
<evidence type="ECO:0000256" key="11">
    <source>
        <dbReference type="RuleBase" id="RU004136"/>
    </source>
</evidence>
<dbReference type="InterPro" id="IPR005863">
    <property type="entry name" value="UDP-N-AcMur_synth"/>
</dbReference>
<dbReference type="SUPFAM" id="SSF53244">
    <property type="entry name" value="MurD-like peptide ligases, peptide-binding domain"/>
    <property type="match status" value="1"/>
</dbReference>
<gene>
    <name evidence="10 15" type="primary">murF</name>
    <name evidence="15" type="ORF">EOD73_10590</name>
</gene>
<keyword evidence="3 10" id="KW-0132">Cell division</keyword>
<dbReference type="EMBL" id="SACM01000002">
    <property type="protein sequence ID" value="RVT86450.1"/>
    <property type="molecule type" value="Genomic_DNA"/>
</dbReference>
<comment type="similarity">
    <text evidence="10">Belongs to the MurCDEF family. MurF subfamily.</text>
</comment>
<comment type="catalytic activity">
    <reaction evidence="10 11">
        <text>D-alanyl-D-alanine + UDP-N-acetyl-alpha-D-muramoyl-L-alanyl-gamma-D-glutamyl-meso-2,6-diaminopimelate + ATP = UDP-N-acetyl-alpha-D-muramoyl-L-alanyl-gamma-D-glutamyl-meso-2,6-diaminopimeloyl-D-alanyl-D-alanine + ADP + phosphate + H(+)</text>
        <dbReference type="Rhea" id="RHEA:28374"/>
        <dbReference type="ChEBI" id="CHEBI:15378"/>
        <dbReference type="ChEBI" id="CHEBI:30616"/>
        <dbReference type="ChEBI" id="CHEBI:43474"/>
        <dbReference type="ChEBI" id="CHEBI:57822"/>
        <dbReference type="ChEBI" id="CHEBI:61386"/>
        <dbReference type="ChEBI" id="CHEBI:83905"/>
        <dbReference type="ChEBI" id="CHEBI:456216"/>
        <dbReference type="EC" id="6.3.2.10"/>
    </reaction>
</comment>
<keyword evidence="5 10" id="KW-0067">ATP-binding</keyword>
<dbReference type="InterPro" id="IPR035911">
    <property type="entry name" value="MurE/MurF_N"/>
</dbReference>
<feature type="domain" description="Mur ligase N-terminal catalytic" evidence="12">
    <location>
        <begin position="32"/>
        <end position="93"/>
    </location>
</feature>
<evidence type="ECO:0000259" key="14">
    <source>
        <dbReference type="Pfam" id="PF08245"/>
    </source>
</evidence>
<dbReference type="GO" id="GO:0047480">
    <property type="term" value="F:UDP-N-acetylmuramoyl-tripeptide-D-alanyl-D-alanine ligase activity"/>
    <property type="evidence" value="ECO:0007669"/>
    <property type="project" value="UniProtKB-UniRule"/>
</dbReference>
<organism evidence="15 16">
    <name type="scientific">Inhella crocodyli</name>
    <dbReference type="NCBI Taxonomy" id="2499851"/>
    <lineage>
        <taxon>Bacteria</taxon>
        <taxon>Pseudomonadati</taxon>
        <taxon>Pseudomonadota</taxon>
        <taxon>Betaproteobacteria</taxon>
        <taxon>Burkholderiales</taxon>
        <taxon>Sphaerotilaceae</taxon>
        <taxon>Inhella</taxon>
    </lineage>
</organism>
<dbReference type="GO" id="GO:0005524">
    <property type="term" value="F:ATP binding"/>
    <property type="evidence" value="ECO:0007669"/>
    <property type="project" value="UniProtKB-UniRule"/>
</dbReference>
<dbReference type="GO" id="GO:0009252">
    <property type="term" value="P:peptidoglycan biosynthetic process"/>
    <property type="evidence" value="ECO:0007669"/>
    <property type="project" value="UniProtKB-UniRule"/>
</dbReference>
<dbReference type="InterPro" id="IPR036615">
    <property type="entry name" value="Mur_ligase_C_dom_sf"/>
</dbReference>